<keyword evidence="5 6" id="KW-0472">Membrane</keyword>
<dbReference type="GO" id="GO:0005886">
    <property type="term" value="C:plasma membrane"/>
    <property type="evidence" value="ECO:0007669"/>
    <property type="project" value="UniProtKB-SubCell"/>
</dbReference>
<dbReference type="PANTHER" id="PTHR40077:SF1">
    <property type="entry name" value="MEMBRANE PROTEIN"/>
    <property type="match status" value="1"/>
</dbReference>
<dbReference type="InterPro" id="IPR023845">
    <property type="entry name" value="DUF3817_TM"/>
</dbReference>
<protein>
    <recommendedName>
        <fullName evidence="7">DUF3817 domain-containing protein</fullName>
    </recommendedName>
</protein>
<evidence type="ECO:0000256" key="6">
    <source>
        <dbReference type="SAM" id="Phobius"/>
    </source>
</evidence>
<evidence type="ECO:0000256" key="5">
    <source>
        <dbReference type="ARBA" id="ARBA00023136"/>
    </source>
</evidence>
<evidence type="ECO:0000256" key="2">
    <source>
        <dbReference type="ARBA" id="ARBA00022475"/>
    </source>
</evidence>
<accession>A0A078MTI7</accession>
<evidence type="ECO:0000313" key="8">
    <source>
        <dbReference type="EMBL" id="CEA09584.1"/>
    </source>
</evidence>
<feature type="transmembrane region" description="Helical" evidence="6">
    <location>
        <begin position="6"/>
        <end position="27"/>
    </location>
</feature>
<keyword evidence="2" id="KW-1003">Cell membrane</keyword>
<dbReference type="AlphaFoldDB" id="A0A078MTI7"/>
<evidence type="ECO:0000256" key="1">
    <source>
        <dbReference type="ARBA" id="ARBA00004651"/>
    </source>
</evidence>
<feature type="transmembrane region" description="Helical" evidence="6">
    <location>
        <begin position="124"/>
        <end position="145"/>
    </location>
</feature>
<dbReference type="PATRIC" id="fig|1461584.3.peg.2932"/>
<dbReference type="EMBL" id="LN483072">
    <property type="protein sequence ID" value="CEA09584.1"/>
    <property type="molecule type" value="Genomic_DNA"/>
</dbReference>
<name>A0A078MTI7_9MICC</name>
<organism evidence="8">
    <name type="scientific">Arthrobacter saudimassiliensis</name>
    <dbReference type="NCBI Taxonomy" id="1461584"/>
    <lineage>
        <taxon>Bacteria</taxon>
        <taxon>Bacillati</taxon>
        <taxon>Actinomycetota</taxon>
        <taxon>Actinomycetes</taxon>
        <taxon>Micrococcales</taxon>
        <taxon>Micrococcaceae</taxon>
        <taxon>Arthrobacter</taxon>
    </lineage>
</organism>
<keyword evidence="4 6" id="KW-1133">Transmembrane helix</keyword>
<dbReference type="PANTHER" id="PTHR40077">
    <property type="entry name" value="MEMBRANE PROTEIN-RELATED"/>
    <property type="match status" value="1"/>
</dbReference>
<gene>
    <name evidence="8" type="ORF">BN1051_02955</name>
</gene>
<reference evidence="8" key="1">
    <citation type="submission" date="2014-07" db="EMBL/GenBank/DDBJ databases">
        <authorList>
            <person name="Urmite Genomes Urmite Genomes"/>
        </authorList>
    </citation>
    <scope>NUCLEOTIDE SEQUENCE</scope>
    <source>
        <strain evidence="8">11W110_air</strain>
    </source>
</reference>
<comment type="subcellular location">
    <subcellularLocation>
        <location evidence="1">Cell membrane</location>
        <topology evidence="1">Multi-pass membrane protein</topology>
    </subcellularLocation>
</comment>
<dbReference type="Pfam" id="PF12823">
    <property type="entry name" value="DUF3817"/>
    <property type="match status" value="1"/>
</dbReference>
<sequence length="151" mass="16123">MTPRKLFTTLAFAEAVTWTLLIAALVTKYGFGNESFTPIAGGLHGFVFLSYAAVTVFVWANQKWPARTGVPGVLLAVVPWATIPFEKSVDRRGMLEGGWRMAPGGEEPATFPDRVAALVLRRPVAAALVALVGVAVVFSVLLYLGPPIPKG</sequence>
<feature type="domain" description="DUF3817" evidence="7">
    <location>
        <begin position="5"/>
        <end position="91"/>
    </location>
</feature>
<evidence type="ECO:0000256" key="4">
    <source>
        <dbReference type="ARBA" id="ARBA00022989"/>
    </source>
</evidence>
<proteinExistence type="predicted"/>
<keyword evidence="3 6" id="KW-0812">Transmembrane</keyword>
<dbReference type="NCBIfam" id="TIGR03954">
    <property type="entry name" value="integ_memb_HG"/>
    <property type="match status" value="1"/>
</dbReference>
<evidence type="ECO:0000256" key="3">
    <source>
        <dbReference type="ARBA" id="ARBA00022692"/>
    </source>
</evidence>
<feature type="transmembrane region" description="Helical" evidence="6">
    <location>
        <begin position="39"/>
        <end position="60"/>
    </location>
</feature>
<evidence type="ECO:0000259" key="7">
    <source>
        <dbReference type="Pfam" id="PF12823"/>
    </source>
</evidence>